<feature type="coiled-coil region" evidence="1">
    <location>
        <begin position="419"/>
        <end position="457"/>
    </location>
</feature>
<name>A0A401UD53_9BACT</name>
<accession>A0A401UD53</accession>
<keyword evidence="2" id="KW-0472">Membrane</keyword>
<sequence length="527" mass="61426">MMAWTPAKIFPRTYRFFLAQYSATLDPDFTRARLLLNFIFITSIISIIFFITYQFFNTNIPTYIYLVTPLFLFFIAFLLRTKISLDVLSNILLTFYWIVFSIGVYFSGGIHSVVLPWLTLLPFMANVFNNYTNAIVWFGIIAATVLLYALQNAHIPAVAFSEDPWRPLISYTGLASLLFFFTTFYHNTQTRFISLLKERNYMLAENQDELQTQNEALKKQRDVIELQQEQIKQINEQLRDKLNEIESINDVLEEQREILMHLTKCRWIKEGELQGALKEVALLASKAMGITQVTVWRVNDKQDRLEAIMSYNALSSQFSSGISFEVAGYQLYYEVLYAEKIVAVEDVFLHDLTRHNVVDYFIPQNIKSCMDVPYYIGGNLGGTVSFENHQETRKWTSQDKNFAKALADIVTLAIESAWRREYEEKIREQNETISQINKGLEDRVRKRTEELELQNEKLAEYAFINSHVLRGPLSRMLGLIHLMEMTDKKDLQLIDYLKKSGEELDEVVKKINTTLAERTDLGRKDFR</sequence>
<feature type="transmembrane region" description="Helical" evidence="2">
    <location>
        <begin position="91"/>
        <end position="114"/>
    </location>
</feature>
<keyword evidence="2" id="KW-0812">Transmembrane</keyword>
<evidence type="ECO:0000313" key="4">
    <source>
        <dbReference type="EMBL" id="GCC52827.1"/>
    </source>
</evidence>
<keyword evidence="5" id="KW-1185">Reference proteome</keyword>
<dbReference type="SUPFAM" id="SSF47384">
    <property type="entry name" value="Homodimeric domain of signal transducing histidine kinase"/>
    <property type="match status" value="1"/>
</dbReference>
<dbReference type="AlphaFoldDB" id="A0A401UD53"/>
<protein>
    <recommendedName>
        <fullName evidence="3">GAF domain-containing protein</fullName>
    </recommendedName>
</protein>
<dbReference type="InterPro" id="IPR003018">
    <property type="entry name" value="GAF"/>
</dbReference>
<feature type="transmembrane region" description="Helical" evidence="2">
    <location>
        <begin position="134"/>
        <end position="153"/>
    </location>
</feature>
<dbReference type="InterPro" id="IPR029016">
    <property type="entry name" value="GAF-like_dom_sf"/>
</dbReference>
<dbReference type="Gene3D" id="1.10.287.130">
    <property type="match status" value="1"/>
</dbReference>
<comment type="caution">
    <text evidence="4">The sequence shown here is derived from an EMBL/GenBank/DDBJ whole genome shotgun (WGS) entry which is preliminary data.</text>
</comment>
<feature type="transmembrane region" description="Helical" evidence="2">
    <location>
        <begin position="62"/>
        <end position="79"/>
    </location>
</feature>
<feature type="transmembrane region" description="Helical" evidence="2">
    <location>
        <begin position="34"/>
        <end position="56"/>
    </location>
</feature>
<evidence type="ECO:0000313" key="5">
    <source>
        <dbReference type="Proteomes" id="UP000288227"/>
    </source>
</evidence>
<dbReference type="Gene3D" id="3.30.450.40">
    <property type="match status" value="1"/>
</dbReference>
<dbReference type="EMBL" id="BHXQ01000005">
    <property type="protein sequence ID" value="GCC52827.1"/>
    <property type="molecule type" value="Genomic_DNA"/>
</dbReference>
<feature type="domain" description="GAF" evidence="3">
    <location>
        <begin position="272"/>
        <end position="427"/>
    </location>
</feature>
<dbReference type="InterPro" id="IPR036097">
    <property type="entry name" value="HisK_dim/P_sf"/>
</dbReference>
<keyword evidence="2" id="KW-1133">Transmembrane helix</keyword>
<gene>
    <name evidence="4" type="ORF">SanaruYs_30660</name>
</gene>
<evidence type="ECO:0000256" key="1">
    <source>
        <dbReference type="SAM" id="Coils"/>
    </source>
</evidence>
<keyword evidence="1" id="KW-0175">Coiled coil</keyword>
<dbReference type="SMART" id="SM00065">
    <property type="entry name" value="GAF"/>
    <property type="match status" value="1"/>
</dbReference>
<feature type="transmembrane region" description="Helical" evidence="2">
    <location>
        <begin position="165"/>
        <end position="185"/>
    </location>
</feature>
<proteinExistence type="predicted"/>
<organism evidence="4 5">
    <name type="scientific">Chryseotalea sanaruensis</name>
    <dbReference type="NCBI Taxonomy" id="2482724"/>
    <lineage>
        <taxon>Bacteria</taxon>
        <taxon>Pseudomonadati</taxon>
        <taxon>Bacteroidota</taxon>
        <taxon>Cytophagia</taxon>
        <taxon>Cytophagales</taxon>
        <taxon>Chryseotaleaceae</taxon>
        <taxon>Chryseotalea</taxon>
    </lineage>
</organism>
<dbReference type="Proteomes" id="UP000288227">
    <property type="component" value="Unassembled WGS sequence"/>
</dbReference>
<feature type="coiled-coil region" evidence="1">
    <location>
        <begin position="203"/>
        <end position="258"/>
    </location>
</feature>
<dbReference type="SUPFAM" id="SSF55781">
    <property type="entry name" value="GAF domain-like"/>
    <property type="match status" value="1"/>
</dbReference>
<dbReference type="GO" id="GO:0000155">
    <property type="term" value="F:phosphorelay sensor kinase activity"/>
    <property type="evidence" value="ECO:0007669"/>
    <property type="project" value="InterPro"/>
</dbReference>
<reference evidence="4 5" key="1">
    <citation type="submission" date="2018-11" db="EMBL/GenBank/DDBJ databases">
        <title>Chryseotalea sanarue gen. nov., sp., nov., a member of the family Cytophagaceae, isolated from a brackish lake in Hamamatsu Japan.</title>
        <authorList>
            <person name="Maejima Y."/>
            <person name="Iino T."/>
            <person name="Muraguchi Y."/>
            <person name="Fukuda K."/>
            <person name="Ohkuma M."/>
            <person name="Moriuchi R."/>
            <person name="Dohra H."/>
            <person name="Kimbara K."/>
            <person name="Shintani M."/>
        </authorList>
    </citation>
    <scope>NUCLEOTIDE SEQUENCE [LARGE SCALE GENOMIC DNA]</scope>
    <source>
        <strain evidence="4 5">Ys</strain>
    </source>
</reference>
<evidence type="ECO:0000256" key="2">
    <source>
        <dbReference type="SAM" id="Phobius"/>
    </source>
</evidence>
<dbReference type="Pfam" id="PF01590">
    <property type="entry name" value="GAF"/>
    <property type="match status" value="1"/>
</dbReference>
<evidence type="ECO:0000259" key="3">
    <source>
        <dbReference type="SMART" id="SM00065"/>
    </source>
</evidence>